<evidence type="ECO:0000313" key="4">
    <source>
        <dbReference type="EMBL" id="MET7012650.1"/>
    </source>
</evidence>
<name>A0ABV2TFE7_9RHOO</name>
<dbReference type="RefSeq" id="WP_354599113.1">
    <property type="nucleotide sequence ID" value="NZ_JBEWZI010000001.1"/>
</dbReference>
<keyword evidence="5" id="KW-1185">Reference proteome</keyword>
<dbReference type="PANTHER" id="PTHR11845">
    <property type="entry name" value="5'-DEOXYNUCLEOTIDASE HDDC2"/>
    <property type="match status" value="1"/>
</dbReference>
<feature type="domain" description="HD" evidence="3">
    <location>
        <begin position="16"/>
        <end position="179"/>
    </location>
</feature>
<dbReference type="InterPro" id="IPR006674">
    <property type="entry name" value="HD_domain"/>
</dbReference>
<proteinExistence type="predicted"/>
<dbReference type="Gene3D" id="1.10.3210.10">
    <property type="entry name" value="Hypothetical protein af1432"/>
    <property type="match status" value="1"/>
</dbReference>
<dbReference type="Pfam" id="PF13023">
    <property type="entry name" value="HD_3"/>
    <property type="match status" value="1"/>
</dbReference>
<organism evidence="4 5">
    <name type="scientific">Uliginosibacterium flavum</name>
    <dbReference type="NCBI Taxonomy" id="1396831"/>
    <lineage>
        <taxon>Bacteria</taxon>
        <taxon>Pseudomonadati</taxon>
        <taxon>Pseudomonadota</taxon>
        <taxon>Betaproteobacteria</taxon>
        <taxon>Rhodocyclales</taxon>
        <taxon>Zoogloeaceae</taxon>
        <taxon>Uliginosibacterium</taxon>
    </lineage>
</organism>
<gene>
    <name evidence="4" type="ORF">ABXR19_00505</name>
</gene>
<accession>A0ABV2TFE7</accession>
<sequence>MSNARLEQQMAFIIEMEKLKIVYRQNGVLGGARHENTAEHSWHVTLMALLLQEHALDQNLDIVKVIKMLMVHDIVEIDAGDTWAYDAAGYQDKAAKEDAAAQRIFGLLPSDQCEALITVWREFEVGETPEARFAASLDSMSPVVNFYATDGVEGDTGRLKTSQVYAKKRFIGETAPALWHYTQDVIRKSGEKGLYLEDIEA</sequence>
<keyword evidence="2" id="KW-0378">Hydrolase</keyword>
<dbReference type="SUPFAM" id="SSF109604">
    <property type="entry name" value="HD-domain/PDEase-like"/>
    <property type="match status" value="1"/>
</dbReference>
<dbReference type="Proteomes" id="UP001549691">
    <property type="component" value="Unassembled WGS sequence"/>
</dbReference>
<keyword evidence="1" id="KW-0479">Metal-binding</keyword>
<dbReference type="EMBL" id="JBEWZI010000001">
    <property type="protein sequence ID" value="MET7012650.1"/>
    <property type="molecule type" value="Genomic_DNA"/>
</dbReference>
<dbReference type="InterPro" id="IPR039356">
    <property type="entry name" value="YfbR/HDDC2"/>
</dbReference>
<evidence type="ECO:0000259" key="3">
    <source>
        <dbReference type="Pfam" id="PF13023"/>
    </source>
</evidence>
<dbReference type="PANTHER" id="PTHR11845:SF13">
    <property type="entry name" value="5'-DEOXYNUCLEOTIDASE HDDC2"/>
    <property type="match status" value="1"/>
</dbReference>
<comment type="caution">
    <text evidence="4">The sequence shown here is derived from an EMBL/GenBank/DDBJ whole genome shotgun (WGS) entry which is preliminary data.</text>
</comment>
<evidence type="ECO:0000313" key="5">
    <source>
        <dbReference type="Proteomes" id="UP001549691"/>
    </source>
</evidence>
<protein>
    <submittedName>
        <fullName evidence="4">HD domain-containing protein</fullName>
    </submittedName>
</protein>
<reference evidence="4 5" key="1">
    <citation type="submission" date="2024-07" db="EMBL/GenBank/DDBJ databases">
        <title>Uliginosibacterium flavum JJ3220;KACC:17644.</title>
        <authorList>
            <person name="Kim M.K."/>
        </authorList>
    </citation>
    <scope>NUCLEOTIDE SEQUENCE [LARGE SCALE GENOMIC DNA]</scope>
    <source>
        <strain evidence="4 5">KACC:17644</strain>
    </source>
</reference>
<evidence type="ECO:0000256" key="2">
    <source>
        <dbReference type="ARBA" id="ARBA00022801"/>
    </source>
</evidence>
<evidence type="ECO:0000256" key="1">
    <source>
        <dbReference type="ARBA" id="ARBA00022723"/>
    </source>
</evidence>